<dbReference type="Gene3D" id="1.25.40.10">
    <property type="entry name" value="Tetratricopeptide repeat domain"/>
    <property type="match status" value="2"/>
</dbReference>
<dbReference type="Pfam" id="PF01535">
    <property type="entry name" value="PPR"/>
    <property type="match status" value="2"/>
</dbReference>
<evidence type="ECO:0000313" key="4">
    <source>
        <dbReference type="Proteomes" id="UP001188597"/>
    </source>
</evidence>
<organism evidence="3 4">
    <name type="scientific">Escallonia herrerae</name>
    <dbReference type="NCBI Taxonomy" id="1293975"/>
    <lineage>
        <taxon>Eukaryota</taxon>
        <taxon>Viridiplantae</taxon>
        <taxon>Streptophyta</taxon>
        <taxon>Embryophyta</taxon>
        <taxon>Tracheophyta</taxon>
        <taxon>Spermatophyta</taxon>
        <taxon>Magnoliopsida</taxon>
        <taxon>eudicotyledons</taxon>
        <taxon>Gunneridae</taxon>
        <taxon>Pentapetalae</taxon>
        <taxon>asterids</taxon>
        <taxon>campanulids</taxon>
        <taxon>Escalloniales</taxon>
        <taxon>Escalloniaceae</taxon>
        <taxon>Escallonia</taxon>
    </lineage>
</organism>
<accession>A0AA88V6D2</accession>
<evidence type="ECO:0008006" key="5">
    <source>
        <dbReference type="Google" id="ProtNLM"/>
    </source>
</evidence>
<proteinExistence type="predicted"/>
<dbReference type="Proteomes" id="UP001188597">
    <property type="component" value="Unassembled WGS sequence"/>
</dbReference>
<gene>
    <name evidence="3" type="ORF">RJ639_021717</name>
</gene>
<feature type="repeat" description="PPR" evidence="2">
    <location>
        <begin position="56"/>
        <end position="90"/>
    </location>
</feature>
<protein>
    <recommendedName>
        <fullName evidence="5">Pentatricopeptide repeat-containing protein</fullName>
    </recommendedName>
</protein>
<dbReference type="GO" id="GO:0009451">
    <property type="term" value="P:RNA modification"/>
    <property type="evidence" value="ECO:0007669"/>
    <property type="project" value="InterPro"/>
</dbReference>
<dbReference type="InterPro" id="IPR046960">
    <property type="entry name" value="PPR_At4g14850-like_plant"/>
</dbReference>
<dbReference type="EMBL" id="JAVXUP010002650">
    <property type="protein sequence ID" value="KAK3002108.1"/>
    <property type="molecule type" value="Genomic_DNA"/>
</dbReference>
<evidence type="ECO:0000256" key="1">
    <source>
        <dbReference type="ARBA" id="ARBA00022737"/>
    </source>
</evidence>
<dbReference type="PANTHER" id="PTHR47926">
    <property type="entry name" value="PENTATRICOPEPTIDE REPEAT-CONTAINING PROTEIN"/>
    <property type="match status" value="1"/>
</dbReference>
<evidence type="ECO:0000313" key="3">
    <source>
        <dbReference type="EMBL" id="KAK3002108.1"/>
    </source>
</evidence>
<dbReference type="AlphaFoldDB" id="A0AA88V6D2"/>
<keyword evidence="1" id="KW-0677">Repeat</keyword>
<dbReference type="PROSITE" id="PS51375">
    <property type="entry name" value="PPR"/>
    <property type="match status" value="2"/>
</dbReference>
<dbReference type="NCBIfam" id="TIGR00756">
    <property type="entry name" value="PPR"/>
    <property type="match status" value="2"/>
</dbReference>
<comment type="caution">
    <text evidence="3">The sequence shown here is derived from an EMBL/GenBank/DDBJ whole genome shotgun (WGS) entry which is preliminary data.</text>
</comment>
<name>A0AA88V6D2_9ASTE</name>
<reference evidence="3" key="1">
    <citation type="submission" date="2022-12" db="EMBL/GenBank/DDBJ databases">
        <title>Draft genome assemblies for two species of Escallonia (Escalloniales).</title>
        <authorList>
            <person name="Chanderbali A."/>
            <person name="Dervinis C."/>
            <person name="Anghel I."/>
            <person name="Soltis D."/>
            <person name="Soltis P."/>
            <person name="Zapata F."/>
        </authorList>
    </citation>
    <scope>NUCLEOTIDE SEQUENCE</scope>
    <source>
        <strain evidence="3">UCBG64.0493</strain>
        <tissue evidence="3">Leaf</tissue>
    </source>
</reference>
<sequence length="155" mass="17290">MVTAHARVGDLSSAMRLFDDMPERNTASWNSLITGYARLGDVESVEFLFGEMPTKDLILWTTMINCYCQNKKYKEALSVFNEMKNDRTNPDEVTMATVISACAHLGVLDLGKDIHTYVMQNGFDFDVYIGSALVDMSTLTSAAKQRPYLRATPAS</sequence>
<keyword evidence="4" id="KW-1185">Reference proteome</keyword>
<dbReference type="PANTHER" id="PTHR47926:SF376">
    <property type="entry name" value="TETRATRICOPEPTIDE-LIKE HELICAL DOMAIN SUPERFAMILY"/>
    <property type="match status" value="1"/>
</dbReference>
<dbReference type="Pfam" id="PF13041">
    <property type="entry name" value="PPR_2"/>
    <property type="match status" value="1"/>
</dbReference>
<feature type="repeat" description="PPR" evidence="2">
    <location>
        <begin position="25"/>
        <end position="55"/>
    </location>
</feature>
<dbReference type="GO" id="GO:0003723">
    <property type="term" value="F:RNA binding"/>
    <property type="evidence" value="ECO:0007669"/>
    <property type="project" value="InterPro"/>
</dbReference>
<dbReference type="InterPro" id="IPR011990">
    <property type="entry name" value="TPR-like_helical_dom_sf"/>
</dbReference>
<dbReference type="InterPro" id="IPR002885">
    <property type="entry name" value="PPR_rpt"/>
</dbReference>
<evidence type="ECO:0000256" key="2">
    <source>
        <dbReference type="PROSITE-ProRule" id="PRU00708"/>
    </source>
</evidence>